<dbReference type="SMART" id="SM00470">
    <property type="entry name" value="ParB"/>
    <property type="match status" value="1"/>
</dbReference>
<accession>A0A3G9IN68</accession>
<dbReference type="InterPro" id="IPR003115">
    <property type="entry name" value="ParB_N"/>
</dbReference>
<dbReference type="GO" id="GO:0005694">
    <property type="term" value="C:chromosome"/>
    <property type="evidence" value="ECO:0007669"/>
    <property type="project" value="TreeGrafter"/>
</dbReference>
<reference evidence="4 5" key="1">
    <citation type="submission" date="2018-11" db="EMBL/GenBank/DDBJ databases">
        <title>Complete genome sequence of Nocardioides baekrokdamisoli strain KCTC 39748.</title>
        <authorList>
            <person name="Kang S.W."/>
            <person name="Lee K.C."/>
            <person name="Kim K.K."/>
            <person name="Kim J.S."/>
            <person name="Kim D.S."/>
            <person name="Ko S.H."/>
            <person name="Yang S.H."/>
            <person name="Shin Y.K."/>
            <person name="Lee J.S."/>
        </authorList>
    </citation>
    <scope>NUCLEOTIDE SEQUENCE [LARGE SCALE GENOMIC DNA]</scope>
    <source>
        <strain evidence="4 5">KCTC 39748</strain>
    </source>
</reference>
<dbReference type="PANTHER" id="PTHR33375">
    <property type="entry name" value="CHROMOSOME-PARTITIONING PROTEIN PARB-RELATED"/>
    <property type="match status" value="1"/>
</dbReference>
<keyword evidence="5" id="KW-1185">Reference proteome</keyword>
<dbReference type="Pfam" id="PF02195">
    <property type="entry name" value="ParB_N"/>
    <property type="match status" value="1"/>
</dbReference>
<dbReference type="InterPro" id="IPR036086">
    <property type="entry name" value="ParB/Sulfiredoxin_sf"/>
</dbReference>
<feature type="domain" description="ParB-like N-terminal" evidence="3">
    <location>
        <begin position="22"/>
        <end position="128"/>
    </location>
</feature>
<dbReference type="GO" id="GO:0007059">
    <property type="term" value="P:chromosome segregation"/>
    <property type="evidence" value="ECO:0007669"/>
    <property type="project" value="UniProtKB-KW"/>
</dbReference>
<dbReference type="AlphaFoldDB" id="A0A3G9IN68"/>
<dbReference type="RefSeq" id="WP_125568657.1">
    <property type="nucleotide sequence ID" value="NZ_AP019307.1"/>
</dbReference>
<dbReference type="OrthoDB" id="3176965at2"/>
<comment type="similarity">
    <text evidence="1">Belongs to the ParB family.</text>
</comment>
<dbReference type="Gene3D" id="3.90.1530.30">
    <property type="match status" value="1"/>
</dbReference>
<dbReference type="InterPro" id="IPR004437">
    <property type="entry name" value="ParB/RepB/Spo0J"/>
</dbReference>
<dbReference type="GO" id="GO:0003677">
    <property type="term" value="F:DNA binding"/>
    <property type="evidence" value="ECO:0007669"/>
    <property type="project" value="InterPro"/>
</dbReference>
<dbReference type="SUPFAM" id="SSF109709">
    <property type="entry name" value="KorB DNA-binding domain-like"/>
    <property type="match status" value="1"/>
</dbReference>
<evidence type="ECO:0000259" key="3">
    <source>
        <dbReference type="SMART" id="SM00470"/>
    </source>
</evidence>
<evidence type="ECO:0000313" key="5">
    <source>
        <dbReference type="Proteomes" id="UP000271573"/>
    </source>
</evidence>
<dbReference type="InterPro" id="IPR041468">
    <property type="entry name" value="HTH_ParB/Spo0J"/>
</dbReference>
<dbReference type="SUPFAM" id="SSF110849">
    <property type="entry name" value="ParB/Sulfiredoxin"/>
    <property type="match status" value="1"/>
</dbReference>
<dbReference type="KEGG" id="nbe:Back2_17620"/>
<proteinExistence type="inferred from homology"/>
<dbReference type="PANTHER" id="PTHR33375:SF1">
    <property type="entry name" value="CHROMOSOME-PARTITIONING PROTEIN PARB-RELATED"/>
    <property type="match status" value="1"/>
</dbReference>
<gene>
    <name evidence="4" type="ORF">Back2_17620</name>
</gene>
<dbReference type="NCBIfam" id="TIGR00180">
    <property type="entry name" value="parB_part"/>
    <property type="match status" value="1"/>
</dbReference>
<dbReference type="InterPro" id="IPR050336">
    <property type="entry name" value="Chromosome_partition/occlusion"/>
</dbReference>
<dbReference type="EMBL" id="AP019307">
    <property type="protein sequence ID" value="BBH17475.1"/>
    <property type="molecule type" value="Genomic_DNA"/>
</dbReference>
<organism evidence="4 5">
    <name type="scientific">Nocardioides baekrokdamisoli</name>
    <dbReference type="NCBI Taxonomy" id="1804624"/>
    <lineage>
        <taxon>Bacteria</taxon>
        <taxon>Bacillati</taxon>
        <taxon>Actinomycetota</taxon>
        <taxon>Actinomycetes</taxon>
        <taxon>Propionibacteriales</taxon>
        <taxon>Nocardioidaceae</taxon>
        <taxon>Nocardioides</taxon>
    </lineage>
</organism>
<protein>
    <recommendedName>
        <fullName evidence="3">ParB-like N-terminal domain-containing protein</fullName>
    </recommendedName>
</protein>
<evidence type="ECO:0000256" key="2">
    <source>
        <dbReference type="ARBA" id="ARBA00022829"/>
    </source>
</evidence>
<dbReference type="Proteomes" id="UP000271573">
    <property type="component" value="Chromosome"/>
</dbReference>
<evidence type="ECO:0000313" key="4">
    <source>
        <dbReference type="EMBL" id="BBH17475.1"/>
    </source>
</evidence>
<dbReference type="Gene3D" id="1.10.10.2830">
    <property type="match status" value="1"/>
</dbReference>
<keyword evidence="2" id="KW-0159">Chromosome partition</keyword>
<sequence>MAKTAAEIPAETNMAQRSEYDANVLLGLIKPHPKNIRRKAVADDELVASIESQGLLQPLVVVPHGTTQDGKPFGAAAPSLANQTYLLIAGHRRLDGLKKAGFTHAPVIIRHDLTNEGDQIAAMLVENGRRTDLTALEEAEGYGQLKFDYGWKPGAIAKMSGHTAETINKRLKLLKLDDGIKTKVDKGQLNLEDAAAIADLPAAEQARVARTINGGYSSVKFELAQARERVKLGAEADKLGADLKAQGIEQRRMPATKSRYNLNDADDGMTPLGQTFSAEPSDHDGCLAFIDDNNGHRREIVYVCTDVARHDDQLDDVRRAKRLEEERLQREYDAHHAALEIARNLRLDAVIDSIKPGIKIDPALARIVKVLVGYRLRQLDTAALTYYFDRAGLADEQRWSTGVWNRKKVDVERFEAHLQAILDGPAYGILRTLIEIDLVHLETWAVNSVNHDAKSTEAWTHANVNQVAAYLGMTFEAGHEPTPIDDEILATIAGTEEAES</sequence>
<dbReference type="Pfam" id="PF17762">
    <property type="entry name" value="HTH_ParB"/>
    <property type="match status" value="1"/>
</dbReference>
<name>A0A3G9IN68_9ACTN</name>
<evidence type="ECO:0000256" key="1">
    <source>
        <dbReference type="ARBA" id="ARBA00006295"/>
    </source>
</evidence>